<dbReference type="EMBL" id="JBHSGK010000003">
    <property type="protein sequence ID" value="MFC4735435.1"/>
    <property type="molecule type" value="Genomic_DNA"/>
</dbReference>
<dbReference type="Proteomes" id="UP001595896">
    <property type="component" value="Unassembled WGS sequence"/>
</dbReference>
<reference evidence="2" key="1">
    <citation type="journal article" date="2019" name="Int. J. Syst. Evol. Microbiol.">
        <title>The Global Catalogue of Microorganisms (GCM) 10K type strain sequencing project: providing services to taxonomists for standard genome sequencing and annotation.</title>
        <authorList>
            <consortium name="The Broad Institute Genomics Platform"/>
            <consortium name="The Broad Institute Genome Sequencing Center for Infectious Disease"/>
            <person name="Wu L."/>
            <person name="Ma J."/>
        </authorList>
    </citation>
    <scope>NUCLEOTIDE SEQUENCE [LARGE SCALE GENOMIC DNA]</scope>
    <source>
        <strain evidence="2">JCM 12165</strain>
    </source>
</reference>
<keyword evidence="2" id="KW-1185">Reference proteome</keyword>
<accession>A0ABV9NTR2</accession>
<gene>
    <name evidence="1" type="ORF">ACFO4L_02445</name>
</gene>
<name>A0ABV9NTR2_9BACI</name>
<organism evidence="1 2">
    <name type="scientific">Bacillus daqingensis</name>
    <dbReference type="NCBI Taxonomy" id="872396"/>
    <lineage>
        <taxon>Bacteria</taxon>
        <taxon>Bacillati</taxon>
        <taxon>Bacillota</taxon>
        <taxon>Bacilli</taxon>
        <taxon>Bacillales</taxon>
        <taxon>Bacillaceae</taxon>
        <taxon>Bacillus</taxon>
    </lineage>
</organism>
<evidence type="ECO:0000313" key="1">
    <source>
        <dbReference type="EMBL" id="MFC4735435.1"/>
    </source>
</evidence>
<proteinExistence type="predicted"/>
<comment type="caution">
    <text evidence="1">The sequence shown here is derived from an EMBL/GenBank/DDBJ whole genome shotgun (WGS) entry which is preliminary data.</text>
</comment>
<sequence>MWINDLILVLIGFALGIVSAGPLKNIWTGKWKEDARQNKRVKLLSALQQEAGYGFTAEELNQRVFNRKLDEADVIELLKEIAESNLIYYKANKWYFSEHTHRKHQRHYRH</sequence>
<evidence type="ECO:0000313" key="2">
    <source>
        <dbReference type="Proteomes" id="UP001595896"/>
    </source>
</evidence>
<protein>
    <submittedName>
        <fullName evidence="1">Uncharacterized protein</fullName>
    </submittedName>
</protein>
<dbReference type="RefSeq" id="WP_377908059.1">
    <property type="nucleotide sequence ID" value="NZ_JBHSGK010000003.1"/>
</dbReference>